<dbReference type="PATRIC" id="fig|1618613.3.peg.485"/>
<feature type="transmembrane region" description="Helical" evidence="6">
    <location>
        <begin position="162"/>
        <end position="182"/>
    </location>
</feature>
<dbReference type="PANTHER" id="PTHR30250:SF11">
    <property type="entry name" value="O-ANTIGEN TRANSPORTER-RELATED"/>
    <property type="match status" value="1"/>
</dbReference>
<evidence type="ECO:0000256" key="6">
    <source>
        <dbReference type="SAM" id="Phobius"/>
    </source>
</evidence>
<keyword evidence="2" id="KW-1003">Cell membrane</keyword>
<reference evidence="7 8" key="1">
    <citation type="journal article" date="2015" name="Nature">
        <title>rRNA introns, odd ribosomes, and small enigmatic genomes across a large radiation of phyla.</title>
        <authorList>
            <person name="Brown C.T."/>
            <person name="Hug L.A."/>
            <person name="Thomas B.C."/>
            <person name="Sharon I."/>
            <person name="Castelle C.J."/>
            <person name="Singh A."/>
            <person name="Wilkins M.J."/>
            <person name="Williams K.H."/>
            <person name="Banfield J.F."/>
        </authorList>
    </citation>
    <scope>NUCLEOTIDE SEQUENCE [LARGE SCALE GENOMIC DNA]</scope>
</reference>
<dbReference type="GO" id="GO:0005886">
    <property type="term" value="C:plasma membrane"/>
    <property type="evidence" value="ECO:0007669"/>
    <property type="project" value="UniProtKB-SubCell"/>
</dbReference>
<feature type="transmembrane region" description="Helical" evidence="6">
    <location>
        <begin position="305"/>
        <end position="324"/>
    </location>
</feature>
<feature type="transmembrane region" description="Helical" evidence="6">
    <location>
        <begin position="23"/>
        <end position="51"/>
    </location>
</feature>
<feature type="transmembrane region" description="Helical" evidence="6">
    <location>
        <begin position="367"/>
        <end position="385"/>
    </location>
</feature>
<dbReference type="AlphaFoldDB" id="A0A0G1DWN0"/>
<evidence type="ECO:0000256" key="5">
    <source>
        <dbReference type="ARBA" id="ARBA00023136"/>
    </source>
</evidence>
<evidence type="ECO:0000256" key="4">
    <source>
        <dbReference type="ARBA" id="ARBA00022989"/>
    </source>
</evidence>
<feature type="transmembrane region" description="Helical" evidence="6">
    <location>
        <begin position="188"/>
        <end position="208"/>
    </location>
</feature>
<organism evidence="7 8">
    <name type="scientific">Candidatus Azambacteria bacterium GW2011_GWA2_42_9</name>
    <dbReference type="NCBI Taxonomy" id="1618613"/>
    <lineage>
        <taxon>Bacteria</taxon>
        <taxon>Candidatus Azamiibacteriota</taxon>
    </lineage>
</organism>
<gene>
    <name evidence="7" type="ORF">UV48_C0017G0018</name>
</gene>
<feature type="transmembrane region" description="Helical" evidence="6">
    <location>
        <begin position="336"/>
        <end position="355"/>
    </location>
</feature>
<dbReference type="InterPro" id="IPR050833">
    <property type="entry name" value="Poly_Biosynth_Transport"/>
</dbReference>
<dbReference type="Pfam" id="PF01943">
    <property type="entry name" value="Polysacc_synt"/>
    <property type="match status" value="1"/>
</dbReference>
<dbReference type="EMBL" id="LCEQ01000017">
    <property type="protein sequence ID" value="KKS75176.1"/>
    <property type="molecule type" value="Genomic_DNA"/>
</dbReference>
<feature type="transmembrane region" description="Helical" evidence="6">
    <location>
        <begin position="63"/>
        <end position="86"/>
    </location>
</feature>
<evidence type="ECO:0000313" key="7">
    <source>
        <dbReference type="EMBL" id="KKS75176.1"/>
    </source>
</evidence>
<protein>
    <submittedName>
        <fullName evidence="7">Polysaccharide biosynthesis protein</fullName>
    </submittedName>
</protein>
<evidence type="ECO:0000313" key="8">
    <source>
        <dbReference type="Proteomes" id="UP000034563"/>
    </source>
</evidence>
<dbReference type="InterPro" id="IPR002797">
    <property type="entry name" value="Polysacc_synth"/>
</dbReference>
<dbReference type="Proteomes" id="UP000034563">
    <property type="component" value="Unassembled WGS sequence"/>
</dbReference>
<sequence length="424" mass="47267">MSNLKNYYYQLLRRGTELLGLDLGYFASGGFWTTLGQGANTIIALLLTVAFANLLPKEIYGNYRYILSLAGIFNIFTLTGMNNAVVQATAAGNEGALRASVKYQLKWNFMMMLALWTLAGYYFWQDNFIFAASFFVLGIFSPATQALNTYGAYLAGKKEFKLNNIFGTLATVIYAVGMFIALLLTKEIASLITIYALTTFIANLLFYYKTVKLFNLSVAPSKEMLKYGRHLTFISFMGPIVTQIDSVILAYFWGPAQLATYALARAIPDRAAPFIKDIINLGMPKLAKKTLDDINKVFYKRIFQAMILGAVLAIGYVITAPFIFKYIFPKYLESVFYSRLLAIGFIFAAPLGYMGTAFTAQKLTKSILAGSVSATVVKISLYVILGTWGGILGLVLAQLIYYVIVTFINIIIWKFNKSYDKMTT</sequence>
<comment type="subcellular location">
    <subcellularLocation>
        <location evidence="1">Cell membrane</location>
        <topology evidence="1">Multi-pass membrane protein</topology>
    </subcellularLocation>
</comment>
<feature type="transmembrane region" description="Helical" evidence="6">
    <location>
        <begin position="130"/>
        <end position="150"/>
    </location>
</feature>
<comment type="caution">
    <text evidence="7">The sequence shown here is derived from an EMBL/GenBank/DDBJ whole genome shotgun (WGS) entry which is preliminary data.</text>
</comment>
<name>A0A0G1DWN0_9BACT</name>
<accession>A0A0G1DWN0</accession>
<evidence type="ECO:0000256" key="1">
    <source>
        <dbReference type="ARBA" id="ARBA00004651"/>
    </source>
</evidence>
<keyword evidence="3 6" id="KW-0812">Transmembrane</keyword>
<keyword evidence="5 6" id="KW-0472">Membrane</keyword>
<evidence type="ECO:0000256" key="2">
    <source>
        <dbReference type="ARBA" id="ARBA00022475"/>
    </source>
</evidence>
<dbReference type="PANTHER" id="PTHR30250">
    <property type="entry name" value="PST FAMILY PREDICTED COLANIC ACID TRANSPORTER"/>
    <property type="match status" value="1"/>
</dbReference>
<proteinExistence type="predicted"/>
<evidence type="ECO:0000256" key="3">
    <source>
        <dbReference type="ARBA" id="ARBA00022692"/>
    </source>
</evidence>
<feature type="transmembrane region" description="Helical" evidence="6">
    <location>
        <begin position="391"/>
        <end position="412"/>
    </location>
</feature>
<feature type="transmembrane region" description="Helical" evidence="6">
    <location>
        <begin position="107"/>
        <end position="124"/>
    </location>
</feature>
<keyword evidence="4 6" id="KW-1133">Transmembrane helix</keyword>